<feature type="transmembrane region" description="Helical" evidence="2">
    <location>
        <begin position="221"/>
        <end position="240"/>
    </location>
</feature>
<dbReference type="Pfam" id="PF05569">
    <property type="entry name" value="Peptidase_M56"/>
    <property type="match status" value="1"/>
</dbReference>
<dbReference type="SUPFAM" id="SSF56601">
    <property type="entry name" value="beta-lactamase/transpeptidase-like"/>
    <property type="match status" value="1"/>
</dbReference>
<gene>
    <name evidence="5" type="ORF">HNP21_004908</name>
</gene>
<feature type="domain" description="Peptidase M56" evidence="4">
    <location>
        <begin position="11"/>
        <end position="304"/>
    </location>
</feature>
<feature type="transmembrane region" description="Helical" evidence="2">
    <location>
        <begin position="109"/>
        <end position="131"/>
    </location>
</feature>
<keyword evidence="2" id="KW-0472">Membrane</keyword>
<feature type="domain" description="Penicillin-binding protein transpeptidase" evidence="3">
    <location>
        <begin position="384"/>
        <end position="584"/>
    </location>
</feature>
<dbReference type="Gene3D" id="3.40.710.10">
    <property type="entry name" value="DD-peptidase/beta-lactamase superfamily"/>
    <property type="match status" value="1"/>
</dbReference>
<evidence type="ECO:0000313" key="5">
    <source>
        <dbReference type="EMBL" id="MBA9041778.1"/>
    </source>
</evidence>
<keyword evidence="6" id="KW-1185">Reference proteome</keyword>
<dbReference type="AlphaFoldDB" id="A0A7W3RHQ7"/>
<dbReference type="CDD" id="cd07341">
    <property type="entry name" value="M56_BlaR1_MecR1_like"/>
    <property type="match status" value="1"/>
</dbReference>
<dbReference type="GO" id="GO:0008658">
    <property type="term" value="F:penicillin binding"/>
    <property type="evidence" value="ECO:0007669"/>
    <property type="project" value="InterPro"/>
</dbReference>
<dbReference type="PANTHER" id="PTHR34978">
    <property type="entry name" value="POSSIBLE SENSOR-TRANSDUCER PROTEIN BLAR"/>
    <property type="match status" value="1"/>
</dbReference>
<comment type="caution">
    <text evidence="5">The sequence shown here is derived from an EMBL/GenBank/DDBJ whole genome shotgun (WGS) entry which is preliminary data.</text>
</comment>
<accession>A0A7W3RHQ7</accession>
<name>A0A7W3RHQ7_PRIAR</name>
<sequence length="590" mass="67827">MFFTHFVISFIVSSFTIAVIMLIKKVFQKQLSAKWQYNLWFLLLVALTLPFIPNHLFNFGNYFTLLGVNQSNGTSSSNISVSDHNFKNGNWMQDFTISVNHPNLESLNIILAGTWIVGVLVLSVLFINAWLKIKKIKDTTSVLKKKEVLILFEQCKQRLGISKKLIVGESPLVKSPMMFGLFKTYVVLPVHFDEWLSMKDIEYIFLHELNHYKHKDMATNYLIVIYQILYWFNPLIWIAFRKMRLDREIACDSAVLKSLDECCYTEYGDAIINFVDRVSLPKNFALANQLNGSKEQIKRRIESIASFTIESKLLKLKSITIFMLVGVFVASQIPLISVMADDNNRYHFKSERTVYEDLSKYFSKYEGSFVLYDLQADKYSIYNKSNSTLRVSPDSTYKIYSALFGLEKNIITVDNSTMKWNGIRYPYTSWNADQNLDSAMKNSVNWYFQSLDKRTNQSDIHFYLKSIGYGNQNLSGGPGQYWLESSLKISPIEQVQLLKAFYTNQHGFQDKNIQAVKDAIKLESKDGSLLSGKTGTGTVNNKDTNGWFIGYVETKEDTYFFATNIQNEDNSNGSKAAEITLSILRDKGIY</sequence>
<reference evidence="5" key="1">
    <citation type="submission" date="2020-08" db="EMBL/GenBank/DDBJ databases">
        <title>Functional genomics of gut bacteria from endangered species of beetles.</title>
        <authorList>
            <person name="Carlos-Shanley C."/>
        </authorList>
    </citation>
    <scope>NUCLEOTIDE SEQUENCE [LARGE SCALE GENOMIC DNA]</scope>
    <source>
        <strain evidence="5">S00060</strain>
    </source>
</reference>
<keyword evidence="2" id="KW-1133">Transmembrane helix</keyword>
<evidence type="ECO:0000313" key="6">
    <source>
        <dbReference type="Proteomes" id="UP000543174"/>
    </source>
</evidence>
<protein>
    <submittedName>
        <fullName evidence="5">Bla regulator protein BlaR1</fullName>
    </submittedName>
</protein>
<keyword evidence="2" id="KW-0812">Transmembrane</keyword>
<feature type="transmembrane region" description="Helical" evidence="2">
    <location>
        <begin position="35"/>
        <end position="52"/>
    </location>
</feature>
<dbReference type="PANTHER" id="PTHR34978:SF3">
    <property type="entry name" value="SLR0241 PROTEIN"/>
    <property type="match status" value="1"/>
</dbReference>
<organism evidence="5 6">
    <name type="scientific">Priestia aryabhattai</name>
    <name type="common">Bacillus aryabhattai</name>
    <dbReference type="NCBI Taxonomy" id="412384"/>
    <lineage>
        <taxon>Bacteria</taxon>
        <taxon>Bacillati</taxon>
        <taxon>Bacillota</taxon>
        <taxon>Bacilli</taxon>
        <taxon>Bacillales</taxon>
        <taxon>Bacillaceae</taxon>
        <taxon>Priestia</taxon>
    </lineage>
</organism>
<dbReference type="RefSeq" id="WP_182527785.1">
    <property type="nucleotide sequence ID" value="NZ_JACJHT010000006.1"/>
</dbReference>
<comment type="similarity">
    <text evidence="1">Belongs to the peptidase M56 family.</text>
</comment>
<feature type="transmembrane region" description="Helical" evidence="2">
    <location>
        <begin position="6"/>
        <end position="23"/>
    </location>
</feature>
<dbReference type="InterPro" id="IPR001460">
    <property type="entry name" value="PCN-bd_Tpept"/>
</dbReference>
<dbReference type="Pfam" id="PF00905">
    <property type="entry name" value="Transpeptidase"/>
    <property type="match status" value="1"/>
</dbReference>
<dbReference type="EMBL" id="JACJHT010000006">
    <property type="protein sequence ID" value="MBA9041778.1"/>
    <property type="molecule type" value="Genomic_DNA"/>
</dbReference>
<dbReference type="InterPro" id="IPR052173">
    <property type="entry name" value="Beta-lactam_resp_regulator"/>
</dbReference>
<dbReference type="InterPro" id="IPR008756">
    <property type="entry name" value="Peptidase_M56"/>
</dbReference>
<dbReference type="InterPro" id="IPR012338">
    <property type="entry name" value="Beta-lactam/transpept-like"/>
</dbReference>
<dbReference type="Proteomes" id="UP000543174">
    <property type="component" value="Unassembled WGS sequence"/>
</dbReference>
<evidence type="ECO:0000259" key="3">
    <source>
        <dbReference type="Pfam" id="PF00905"/>
    </source>
</evidence>
<evidence type="ECO:0000256" key="2">
    <source>
        <dbReference type="SAM" id="Phobius"/>
    </source>
</evidence>
<dbReference type="NCBIfam" id="NF000326">
    <property type="entry name" value="blaR1_generic"/>
    <property type="match status" value="1"/>
</dbReference>
<evidence type="ECO:0000259" key="4">
    <source>
        <dbReference type="Pfam" id="PF05569"/>
    </source>
</evidence>
<evidence type="ECO:0000256" key="1">
    <source>
        <dbReference type="ARBA" id="ARBA00011075"/>
    </source>
</evidence>
<proteinExistence type="inferred from homology"/>